<evidence type="ECO:0000256" key="1">
    <source>
        <dbReference type="SAM" id="MobiDB-lite"/>
    </source>
</evidence>
<proteinExistence type="predicted"/>
<evidence type="ECO:0000313" key="3">
    <source>
        <dbReference type="Proteomes" id="UP001476798"/>
    </source>
</evidence>
<feature type="region of interest" description="Disordered" evidence="1">
    <location>
        <begin position="1"/>
        <end position="20"/>
    </location>
</feature>
<gene>
    <name evidence="2" type="ORF">GOODEAATRI_029549</name>
</gene>
<dbReference type="EMBL" id="JAHRIO010004396">
    <property type="protein sequence ID" value="MEQ2160052.1"/>
    <property type="molecule type" value="Genomic_DNA"/>
</dbReference>
<name>A0ABV0MLR1_9TELE</name>
<reference evidence="2 3" key="1">
    <citation type="submission" date="2021-06" db="EMBL/GenBank/DDBJ databases">
        <authorList>
            <person name="Palmer J.M."/>
        </authorList>
    </citation>
    <scope>NUCLEOTIDE SEQUENCE [LARGE SCALE GENOMIC DNA]</scope>
    <source>
        <strain evidence="2 3">GA_2019</strain>
        <tissue evidence="2">Muscle</tissue>
    </source>
</reference>
<dbReference type="Proteomes" id="UP001476798">
    <property type="component" value="Unassembled WGS sequence"/>
</dbReference>
<keyword evidence="3" id="KW-1185">Reference proteome</keyword>
<organism evidence="2 3">
    <name type="scientific">Goodea atripinnis</name>
    <dbReference type="NCBI Taxonomy" id="208336"/>
    <lineage>
        <taxon>Eukaryota</taxon>
        <taxon>Metazoa</taxon>
        <taxon>Chordata</taxon>
        <taxon>Craniata</taxon>
        <taxon>Vertebrata</taxon>
        <taxon>Euteleostomi</taxon>
        <taxon>Actinopterygii</taxon>
        <taxon>Neopterygii</taxon>
        <taxon>Teleostei</taxon>
        <taxon>Neoteleostei</taxon>
        <taxon>Acanthomorphata</taxon>
        <taxon>Ovalentaria</taxon>
        <taxon>Atherinomorphae</taxon>
        <taxon>Cyprinodontiformes</taxon>
        <taxon>Goodeidae</taxon>
        <taxon>Goodea</taxon>
    </lineage>
</organism>
<protein>
    <submittedName>
        <fullName evidence="2">Uncharacterized protein</fullName>
    </submittedName>
</protein>
<evidence type="ECO:0000313" key="2">
    <source>
        <dbReference type="EMBL" id="MEQ2160052.1"/>
    </source>
</evidence>
<sequence length="139" mass="16212">MEERQGRPWTGHQSIAGQHTDIQDKQPCKHTFTSKGNLERPVYPTVLFLDCGRKPEYLVRTHTCTGRTCKLQAERPSARSRTQDLLAARQQCYQLLHRAGVSKISFDTYGYHELLYVPDPTCSKNKFDMWDLFYLILYI</sequence>
<comment type="caution">
    <text evidence="2">The sequence shown here is derived from an EMBL/GenBank/DDBJ whole genome shotgun (WGS) entry which is preliminary data.</text>
</comment>
<accession>A0ABV0MLR1</accession>